<gene>
    <name evidence="4" type="ORF">FPL14_15315</name>
</gene>
<evidence type="ECO:0000313" key="4">
    <source>
        <dbReference type="EMBL" id="QMV42412.1"/>
    </source>
</evidence>
<dbReference type="InterPro" id="IPR057727">
    <property type="entry name" value="WCX_dom"/>
</dbReference>
<dbReference type="Proteomes" id="UP000515679">
    <property type="component" value="Chromosome"/>
</dbReference>
<dbReference type="InterPro" id="IPR051534">
    <property type="entry name" value="CBASS_pafABC_assoc_protein"/>
</dbReference>
<protein>
    <submittedName>
        <fullName evidence="4">YafY family transcriptional regulator</fullName>
    </submittedName>
</protein>
<evidence type="ECO:0000256" key="1">
    <source>
        <dbReference type="ARBA" id="ARBA00023015"/>
    </source>
</evidence>
<organism evidence="4 5">
    <name type="scientific">Cohnella cholangitidis</name>
    <dbReference type="NCBI Taxonomy" id="2598458"/>
    <lineage>
        <taxon>Bacteria</taxon>
        <taxon>Bacillati</taxon>
        <taxon>Bacillota</taxon>
        <taxon>Bacilli</taxon>
        <taxon>Bacillales</taxon>
        <taxon>Paenibacillaceae</taxon>
        <taxon>Cohnella</taxon>
    </lineage>
</organism>
<name>A0A7G5BZM8_9BACL</name>
<dbReference type="Gene3D" id="1.10.10.10">
    <property type="entry name" value="Winged helix-like DNA-binding domain superfamily/Winged helix DNA-binding domain"/>
    <property type="match status" value="1"/>
</dbReference>
<dbReference type="AlphaFoldDB" id="A0A7G5BZM8"/>
<dbReference type="InterPro" id="IPR013196">
    <property type="entry name" value="HTH_11"/>
</dbReference>
<dbReference type="InterPro" id="IPR036390">
    <property type="entry name" value="WH_DNA-bd_sf"/>
</dbReference>
<dbReference type="PROSITE" id="PS51000">
    <property type="entry name" value="HTH_DEOR_2"/>
    <property type="match status" value="1"/>
</dbReference>
<sequence>MKLDRLLAITMTLLNQPRVSATALAERFEVSLRTIYRDMEAINQSGIPIVSYPGADGGYEIMSSYRIDKQVLTLDDFSSIYTALRGIRTATDSSDDHELLDKIGAMIPGIAEAASSEISRIDLDFKPTPNDKMKFAPLHDAIKDLHVVRFAYLDNKGQESERTVEPMGLYLKGYVWYFYGYCLLRSEMRNFRLSRILSLLVLPETFVRRNYTLQDVEKQFMNNADFSKVKVQLHFDPSARTRVLDEFGFDRIHDNEDGTLSVNAHYSSTDRAIRTVLSYGSLVTVTEPQDFIEELKKQIQGMAEKYGV</sequence>
<dbReference type="Pfam" id="PF25583">
    <property type="entry name" value="WCX"/>
    <property type="match status" value="1"/>
</dbReference>
<proteinExistence type="predicted"/>
<keyword evidence="5" id="KW-1185">Reference proteome</keyword>
<dbReference type="InterPro" id="IPR036388">
    <property type="entry name" value="WH-like_DNA-bd_sf"/>
</dbReference>
<keyword evidence="2" id="KW-0804">Transcription</keyword>
<accession>A0A7G5BZM8</accession>
<evidence type="ECO:0000259" key="3">
    <source>
        <dbReference type="PROSITE" id="PS51000"/>
    </source>
</evidence>
<dbReference type="PROSITE" id="PS52050">
    <property type="entry name" value="WYL"/>
    <property type="match status" value="1"/>
</dbReference>
<dbReference type="PIRSF" id="PIRSF016838">
    <property type="entry name" value="PafC"/>
    <property type="match status" value="1"/>
</dbReference>
<dbReference type="SUPFAM" id="SSF46785">
    <property type="entry name" value="Winged helix' DNA-binding domain"/>
    <property type="match status" value="1"/>
</dbReference>
<reference evidence="4 5" key="1">
    <citation type="submission" date="2019-07" db="EMBL/GenBank/DDBJ databases">
        <authorList>
            <person name="Kim J.K."/>
            <person name="Cheong H.-M."/>
            <person name="Choi Y."/>
            <person name="Hwang K.J."/>
            <person name="Lee S."/>
            <person name="Choi C."/>
        </authorList>
    </citation>
    <scope>NUCLEOTIDE SEQUENCE [LARGE SCALE GENOMIC DNA]</scope>
    <source>
        <strain evidence="4 5">KS 22</strain>
    </source>
</reference>
<dbReference type="PANTHER" id="PTHR34580">
    <property type="match status" value="1"/>
</dbReference>
<dbReference type="InterPro" id="IPR028349">
    <property type="entry name" value="PafC-like"/>
</dbReference>
<dbReference type="Pfam" id="PF13280">
    <property type="entry name" value="WYL"/>
    <property type="match status" value="1"/>
</dbReference>
<feature type="domain" description="HTH deoR-type" evidence="3">
    <location>
        <begin position="2"/>
        <end position="57"/>
    </location>
</feature>
<dbReference type="InterPro" id="IPR026881">
    <property type="entry name" value="WYL_dom"/>
</dbReference>
<evidence type="ECO:0000313" key="5">
    <source>
        <dbReference type="Proteomes" id="UP000515679"/>
    </source>
</evidence>
<dbReference type="PANTHER" id="PTHR34580:SF1">
    <property type="entry name" value="PROTEIN PAFC"/>
    <property type="match status" value="1"/>
</dbReference>
<dbReference type="Pfam" id="PF08279">
    <property type="entry name" value="HTH_11"/>
    <property type="match status" value="1"/>
</dbReference>
<evidence type="ECO:0000256" key="2">
    <source>
        <dbReference type="ARBA" id="ARBA00023163"/>
    </source>
</evidence>
<dbReference type="RefSeq" id="WP_182298293.1">
    <property type="nucleotide sequence ID" value="NZ_CP041969.1"/>
</dbReference>
<dbReference type="KEGG" id="cchl:FPL14_15315"/>
<dbReference type="EMBL" id="CP041969">
    <property type="protein sequence ID" value="QMV42412.1"/>
    <property type="molecule type" value="Genomic_DNA"/>
</dbReference>
<dbReference type="GO" id="GO:0003700">
    <property type="term" value="F:DNA-binding transcription factor activity"/>
    <property type="evidence" value="ECO:0007669"/>
    <property type="project" value="InterPro"/>
</dbReference>
<keyword evidence="1" id="KW-0805">Transcription regulation</keyword>
<dbReference type="InterPro" id="IPR001034">
    <property type="entry name" value="DeoR_HTH"/>
</dbReference>